<dbReference type="PROSITE" id="PS00973">
    <property type="entry name" value="USP_2"/>
    <property type="match status" value="1"/>
</dbReference>
<keyword evidence="5 9" id="KW-0645">Protease</keyword>
<dbReference type="GO" id="GO:0005634">
    <property type="term" value="C:nucleus"/>
    <property type="evidence" value="ECO:0007669"/>
    <property type="project" value="TreeGrafter"/>
</dbReference>
<evidence type="ECO:0000256" key="1">
    <source>
        <dbReference type="ARBA" id="ARBA00022723"/>
    </source>
</evidence>
<name>G4TBU2_SERID</name>
<dbReference type="FunCoup" id="G4TBU2">
    <property type="interactions" value="201"/>
</dbReference>
<dbReference type="InterPro" id="IPR018200">
    <property type="entry name" value="USP_CS"/>
</dbReference>
<dbReference type="Gene3D" id="3.30.40.10">
    <property type="entry name" value="Zinc/RING finger domain, C3HC4 (zinc finger)"/>
    <property type="match status" value="1"/>
</dbReference>
<dbReference type="Gene3D" id="3.90.70.10">
    <property type="entry name" value="Cysteine proteinases"/>
    <property type="match status" value="1"/>
</dbReference>
<keyword evidence="5" id="KW-0833">Ubl conjugation pathway</keyword>
<dbReference type="GO" id="GO:0016579">
    <property type="term" value="P:protein deubiquitination"/>
    <property type="evidence" value="ECO:0007669"/>
    <property type="project" value="InterPro"/>
</dbReference>
<dbReference type="EMBL" id="CAFZ01000040">
    <property type="protein sequence ID" value="CCA68794.1"/>
    <property type="molecule type" value="Genomic_DNA"/>
</dbReference>
<dbReference type="SUPFAM" id="SSF57850">
    <property type="entry name" value="RING/U-box"/>
    <property type="match status" value="1"/>
</dbReference>
<protein>
    <recommendedName>
        <fullName evidence="5">Ubiquitin carboxyl-terminal hydrolase</fullName>
        <ecNumber evidence="5">3.4.19.12</ecNumber>
    </recommendedName>
</protein>
<dbReference type="HOGENOM" id="CLU_008279_11_2_1"/>
<dbReference type="eggNOG" id="KOG1867">
    <property type="taxonomic scope" value="Eukaryota"/>
</dbReference>
<gene>
    <name evidence="9" type="ORF">PIIN_02656</name>
</gene>
<sequence length="587" mass="64600">MPKSSSDTSDSSHESDSPRKRVVSGPDDAMDLDDLSPAMVAVTCEHVQGLEHSTDMLPKYQKTLKWHSSFNSLRGPRLKRQKMQPPVCSSCKIPLRRPAVCLQCRFIGCWTREHVQSHMRESGHTLAVDLITGSIYCAACNAFEPAPLSLESKALPTFANKEEDSRKHKRLTYKSWQPNVIEKTALSSANTIPCEVRRGFLNLGATCYMSVILQAFLHNPLLRNFFLSDKHNSKLCGKLYCMCCELDQMFADVFNPSSTQNVDSGAGLSVGPLSLLRTTWQNSNDMAGYAQHDAHEFFITVLNQLHSGSADATHGSSCTCVVHQIFAGQLQSDVKCGKCGHINPTIDPMLDISLELKGVPNGKMPTLASCLRRFTEKETLPANAYVCSNCNSSTSEATKQLSIRKLPPVLCIQLKRFEHKSSAAKIDTPVKFPGIINMSPYTTAAIGMQVREGKVPKLDPATTYDYELFAVVNHEGQLNTGHYTNFARSQNEWYRFDDEKVTHTTLRECLQSIPYMCFYVKRNLDYGAASNAVPASMGPPPSAPSVANGPPVAAPAPVQPTSMKDISIVSKSTDADDSDTDSQTSEQ</sequence>
<dbReference type="InterPro" id="IPR013083">
    <property type="entry name" value="Znf_RING/FYVE/PHD"/>
</dbReference>
<comment type="catalytic activity">
    <reaction evidence="5">
        <text>Thiol-dependent hydrolysis of ester, thioester, amide, peptide and isopeptide bonds formed by the C-terminal Gly of ubiquitin (a 76-residue protein attached to proteins as an intracellular targeting signal).</text>
        <dbReference type="EC" id="3.4.19.12"/>
    </reaction>
</comment>
<dbReference type="Pfam" id="PF02148">
    <property type="entry name" value="zf-UBP"/>
    <property type="match status" value="1"/>
</dbReference>
<proteinExistence type="inferred from homology"/>
<dbReference type="InterPro" id="IPR001607">
    <property type="entry name" value="Znf_UBP"/>
</dbReference>
<evidence type="ECO:0000313" key="10">
    <source>
        <dbReference type="Proteomes" id="UP000007148"/>
    </source>
</evidence>
<keyword evidence="5" id="KW-0788">Thiol protease</keyword>
<keyword evidence="10" id="KW-1185">Reference proteome</keyword>
<evidence type="ECO:0000259" key="8">
    <source>
        <dbReference type="PROSITE" id="PS50271"/>
    </source>
</evidence>
<accession>G4TBU2</accession>
<dbReference type="PROSITE" id="PS00972">
    <property type="entry name" value="USP_1"/>
    <property type="match status" value="1"/>
</dbReference>
<dbReference type="STRING" id="1109443.G4TBU2"/>
<dbReference type="InterPro" id="IPR001394">
    <property type="entry name" value="Peptidase_C19_UCH"/>
</dbReference>
<organism evidence="9 10">
    <name type="scientific">Serendipita indica (strain DSM 11827)</name>
    <name type="common">Root endophyte fungus</name>
    <name type="synonym">Piriformospora indica</name>
    <dbReference type="NCBI Taxonomy" id="1109443"/>
    <lineage>
        <taxon>Eukaryota</taxon>
        <taxon>Fungi</taxon>
        <taxon>Dikarya</taxon>
        <taxon>Basidiomycota</taxon>
        <taxon>Agaricomycotina</taxon>
        <taxon>Agaricomycetes</taxon>
        <taxon>Sebacinales</taxon>
        <taxon>Serendipitaceae</taxon>
        <taxon>Serendipita</taxon>
    </lineage>
</organism>
<evidence type="ECO:0000313" key="9">
    <source>
        <dbReference type="EMBL" id="CCA68794.1"/>
    </source>
</evidence>
<dbReference type="InterPro" id="IPR050164">
    <property type="entry name" value="Peptidase_C19"/>
</dbReference>
<evidence type="ECO:0000256" key="6">
    <source>
        <dbReference type="SAM" id="MobiDB-lite"/>
    </source>
</evidence>
<feature type="region of interest" description="Disordered" evidence="6">
    <location>
        <begin position="1"/>
        <end position="30"/>
    </location>
</feature>
<dbReference type="GO" id="GO:0004843">
    <property type="term" value="F:cysteine-type deubiquitinase activity"/>
    <property type="evidence" value="ECO:0007669"/>
    <property type="project" value="UniProtKB-UniRule"/>
</dbReference>
<dbReference type="InterPro" id="IPR028889">
    <property type="entry name" value="USP"/>
</dbReference>
<dbReference type="Proteomes" id="UP000007148">
    <property type="component" value="Unassembled WGS sequence"/>
</dbReference>
<dbReference type="PROSITE" id="PS50235">
    <property type="entry name" value="USP_3"/>
    <property type="match status" value="1"/>
</dbReference>
<dbReference type="OrthoDB" id="289038at2759"/>
<dbReference type="GO" id="GO:0005829">
    <property type="term" value="C:cytosol"/>
    <property type="evidence" value="ECO:0007669"/>
    <property type="project" value="TreeGrafter"/>
</dbReference>
<comment type="similarity">
    <text evidence="5">Belongs to the peptidase C19 family.</text>
</comment>
<dbReference type="InParanoid" id="G4TBU2"/>
<keyword evidence="2 4" id="KW-0863">Zinc-finger</keyword>
<dbReference type="EC" id="3.4.19.12" evidence="5"/>
<feature type="domain" description="UBP-type" evidence="8">
    <location>
        <begin position="65"/>
        <end position="165"/>
    </location>
</feature>
<dbReference type="Pfam" id="PF00443">
    <property type="entry name" value="UCH"/>
    <property type="match status" value="1"/>
</dbReference>
<dbReference type="SUPFAM" id="SSF54001">
    <property type="entry name" value="Cysteine proteinases"/>
    <property type="match status" value="1"/>
</dbReference>
<keyword evidence="5" id="KW-0378">Hydrolase</keyword>
<dbReference type="PANTHER" id="PTHR24006:SF937">
    <property type="entry name" value="UBIQUITIN CARBOXYL-TERMINAL HYDROLASE"/>
    <property type="match status" value="1"/>
</dbReference>
<evidence type="ECO:0000256" key="2">
    <source>
        <dbReference type="ARBA" id="ARBA00022771"/>
    </source>
</evidence>
<evidence type="ECO:0000256" key="5">
    <source>
        <dbReference type="RuleBase" id="RU366025"/>
    </source>
</evidence>
<evidence type="ECO:0000256" key="4">
    <source>
        <dbReference type="PROSITE-ProRule" id="PRU00502"/>
    </source>
</evidence>
<dbReference type="PROSITE" id="PS50271">
    <property type="entry name" value="ZF_UBP"/>
    <property type="match status" value="1"/>
</dbReference>
<keyword evidence="1" id="KW-0479">Metal-binding</keyword>
<reference evidence="9 10" key="1">
    <citation type="journal article" date="2011" name="PLoS Pathog.">
        <title>Endophytic Life Strategies Decoded by Genome and Transcriptome Analyses of the Mutualistic Root Symbiont Piriformospora indica.</title>
        <authorList>
            <person name="Zuccaro A."/>
            <person name="Lahrmann U."/>
            <person name="Guldener U."/>
            <person name="Langen G."/>
            <person name="Pfiffi S."/>
            <person name="Biedenkopf D."/>
            <person name="Wong P."/>
            <person name="Samans B."/>
            <person name="Grimm C."/>
            <person name="Basiewicz M."/>
            <person name="Murat C."/>
            <person name="Martin F."/>
            <person name="Kogel K.H."/>
        </authorList>
    </citation>
    <scope>NUCLEOTIDE SEQUENCE [LARGE SCALE GENOMIC DNA]</scope>
    <source>
        <strain evidence="9 10">DSM 11827</strain>
    </source>
</reference>
<dbReference type="AlphaFoldDB" id="G4TBU2"/>
<dbReference type="GO" id="GO:0008270">
    <property type="term" value="F:zinc ion binding"/>
    <property type="evidence" value="ECO:0007669"/>
    <property type="project" value="UniProtKB-KW"/>
</dbReference>
<dbReference type="InterPro" id="IPR038765">
    <property type="entry name" value="Papain-like_cys_pep_sf"/>
</dbReference>
<dbReference type="OMA" id="NVSCNCI"/>
<feature type="domain" description="USP" evidence="7">
    <location>
        <begin position="198"/>
        <end position="522"/>
    </location>
</feature>
<feature type="region of interest" description="Disordered" evidence="6">
    <location>
        <begin position="535"/>
        <end position="587"/>
    </location>
</feature>
<keyword evidence="3" id="KW-0862">Zinc</keyword>
<comment type="caution">
    <text evidence="9">The sequence shown here is derived from an EMBL/GenBank/DDBJ whole genome shotgun (WGS) entry which is preliminary data.</text>
</comment>
<dbReference type="GO" id="GO:0006508">
    <property type="term" value="P:proteolysis"/>
    <property type="evidence" value="ECO:0007669"/>
    <property type="project" value="UniProtKB-KW"/>
</dbReference>
<feature type="compositionally biased region" description="Basic and acidic residues" evidence="6">
    <location>
        <begin position="10"/>
        <end position="19"/>
    </location>
</feature>
<evidence type="ECO:0000259" key="7">
    <source>
        <dbReference type="PROSITE" id="PS50235"/>
    </source>
</evidence>
<evidence type="ECO:0000256" key="3">
    <source>
        <dbReference type="ARBA" id="ARBA00022833"/>
    </source>
</evidence>
<dbReference type="PANTHER" id="PTHR24006">
    <property type="entry name" value="UBIQUITIN CARBOXYL-TERMINAL HYDROLASE"/>
    <property type="match status" value="1"/>
</dbReference>
<dbReference type="SMART" id="SM00290">
    <property type="entry name" value="ZnF_UBP"/>
    <property type="match status" value="1"/>
</dbReference>